<evidence type="ECO:0000256" key="1">
    <source>
        <dbReference type="SAM" id="MobiDB-lite"/>
    </source>
</evidence>
<name>A0A9W7CR26_9STRA</name>
<feature type="compositionally biased region" description="Polar residues" evidence="1">
    <location>
        <begin position="235"/>
        <end position="245"/>
    </location>
</feature>
<comment type="caution">
    <text evidence="3">The sequence shown here is derived from an EMBL/GenBank/DDBJ whole genome shotgun (WGS) entry which is preliminary data.</text>
</comment>
<feature type="compositionally biased region" description="Low complexity" evidence="1">
    <location>
        <begin position="194"/>
        <end position="234"/>
    </location>
</feature>
<feature type="compositionally biased region" description="Low complexity" evidence="1">
    <location>
        <begin position="149"/>
        <end position="165"/>
    </location>
</feature>
<gene>
    <name evidence="3" type="ORF">Plil01_001496800</name>
</gene>
<keyword evidence="4" id="KW-1185">Reference proteome</keyword>
<evidence type="ECO:0000313" key="3">
    <source>
        <dbReference type="EMBL" id="GMF35202.1"/>
    </source>
</evidence>
<feature type="region of interest" description="Disordered" evidence="1">
    <location>
        <begin position="273"/>
        <end position="294"/>
    </location>
</feature>
<dbReference type="OrthoDB" id="127081at2759"/>
<organism evidence="3 4">
    <name type="scientific">Phytophthora lilii</name>
    <dbReference type="NCBI Taxonomy" id="2077276"/>
    <lineage>
        <taxon>Eukaryota</taxon>
        <taxon>Sar</taxon>
        <taxon>Stramenopiles</taxon>
        <taxon>Oomycota</taxon>
        <taxon>Peronosporomycetes</taxon>
        <taxon>Peronosporales</taxon>
        <taxon>Peronosporaceae</taxon>
        <taxon>Phytophthora</taxon>
    </lineage>
</organism>
<feature type="region of interest" description="Disordered" evidence="1">
    <location>
        <begin position="81"/>
        <end position="245"/>
    </location>
</feature>
<protein>
    <submittedName>
        <fullName evidence="3">Unnamed protein product</fullName>
    </submittedName>
</protein>
<sequence length="374" mass="39277">MAPSRFPRASTILVAAILASTSGAIDFEGQQDITQSTGPVAPNSETQLTTVGGNGFGDQWAQTASSSNNLPTYSVAWSGGWSQPTTNEGPPSAWAPSSGQTSEYNAQDLGLECSGTDESFSPGAEVSLECSGSDEEEESQPGTTEHVPSSTVSSSSTASSIATGTYEDAGPTTSTSSQNNPASPTASSKLGNEQESSQTTQLTPTTTPSSSDTASSRPTSSGTSQQEESSTAQAPRNSTSSGKHATFGTITSKAEECVVGNPNTYIGQGPPVGLGQPHRKGSHGLRQLDSRPPRGQQRLHQLLRSMGQRQKADEKHRVQVPAYAVSPTCSMEPLARPLRLLTVRRGQGQRRGVCRQRCVAARLDRRLAGHDLRW</sequence>
<accession>A0A9W7CR26</accession>
<keyword evidence="2" id="KW-0732">Signal</keyword>
<evidence type="ECO:0000256" key="2">
    <source>
        <dbReference type="SAM" id="SignalP"/>
    </source>
</evidence>
<feature type="compositionally biased region" description="Polar residues" evidence="1">
    <location>
        <begin position="171"/>
        <end position="193"/>
    </location>
</feature>
<dbReference type="AlphaFoldDB" id="A0A9W7CR26"/>
<feature type="compositionally biased region" description="Polar residues" evidence="1">
    <location>
        <begin position="81"/>
        <end position="105"/>
    </location>
</feature>
<feature type="signal peptide" evidence="2">
    <location>
        <begin position="1"/>
        <end position="24"/>
    </location>
</feature>
<reference evidence="3" key="1">
    <citation type="submission" date="2023-04" db="EMBL/GenBank/DDBJ databases">
        <title>Phytophthora lilii NBRC 32176.</title>
        <authorList>
            <person name="Ichikawa N."/>
            <person name="Sato H."/>
            <person name="Tonouchi N."/>
        </authorList>
    </citation>
    <scope>NUCLEOTIDE SEQUENCE</scope>
    <source>
        <strain evidence="3">NBRC 32176</strain>
    </source>
</reference>
<dbReference type="Proteomes" id="UP001165083">
    <property type="component" value="Unassembled WGS sequence"/>
</dbReference>
<dbReference type="EMBL" id="BSXW01001257">
    <property type="protein sequence ID" value="GMF35202.1"/>
    <property type="molecule type" value="Genomic_DNA"/>
</dbReference>
<feature type="chain" id="PRO_5040819735" evidence="2">
    <location>
        <begin position="25"/>
        <end position="374"/>
    </location>
</feature>
<proteinExistence type="predicted"/>
<evidence type="ECO:0000313" key="4">
    <source>
        <dbReference type="Proteomes" id="UP001165083"/>
    </source>
</evidence>